<evidence type="ECO:0000256" key="8">
    <source>
        <dbReference type="ARBA" id="ARBA00022832"/>
    </source>
</evidence>
<evidence type="ECO:0000256" key="17">
    <source>
        <dbReference type="ARBA" id="ARBA00040123"/>
    </source>
</evidence>
<dbReference type="Gene3D" id="1.20.58.350">
    <property type="entry name" value="Thioesterase/thiol ester dehydrase-isomerase"/>
    <property type="match status" value="1"/>
</dbReference>
<proteinExistence type="inferred from homology"/>
<comment type="catalytic activity">
    <reaction evidence="23">
        <text>tetradecanoyl-CoA + H2O = tetradecanoate + CoA + H(+)</text>
        <dbReference type="Rhea" id="RHEA:40119"/>
        <dbReference type="ChEBI" id="CHEBI:15377"/>
        <dbReference type="ChEBI" id="CHEBI:15378"/>
        <dbReference type="ChEBI" id="CHEBI:30807"/>
        <dbReference type="ChEBI" id="CHEBI:57287"/>
        <dbReference type="ChEBI" id="CHEBI:57385"/>
    </reaction>
    <physiologicalReaction direction="left-to-right" evidence="23">
        <dbReference type="Rhea" id="RHEA:40120"/>
    </physiologicalReaction>
</comment>
<evidence type="ECO:0000313" key="27">
    <source>
        <dbReference type="Proteomes" id="UP001501581"/>
    </source>
</evidence>
<comment type="catalytic activity">
    <reaction evidence="13">
        <text>(5Z,8Z,11Z,14Z)-eicosatetraenoyl-CoA + H2O = (5Z,8Z,11Z,14Z)-eicosatetraenoate + CoA + H(+)</text>
        <dbReference type="Rhea" id="RHEA:40151"/>
        <dbReference type="ChEBI" id="CHEBI:15377"/>
        <dbReference type="ChEBI" id="CHEBI:15378"/>
        <dbReference type="ChEBI" id="CHEBI:32395"/>
        <dbReference type="ChEBI" id="CHEBI:57287"/>
        <dbReference type="ChEBI" id="CHEBI:57368"/>
    </reaction>
    <physiologicalReaction direction="left-to-right" evidence="13">
        <dbReference type="Rhea" id="RHEA:40152"/>
    </physiologicalReaction>
</comment>
<name>A0ABP4EFN0_9ACTN</name>
<keyword evidence="7" id="KW-0378">Hydrolase</keyword>
<dbReference type="InterPro" id="IPR048654">
    <property type="entry name" value="RHA1_ro05818_N"/>
</dbReference>
<feature type="domain" description="RHA1-ro05818 N-terminal helical" evidence="25">
    <location>
        <begin position="28"/>
        <end position="81"/>
    </location>
</feature>
<accession>A0ABP4EFN0</accession>
<feature type="domain" description="Thioesterase" evidence="24">
    <location>
        <begin position="139"/>
        <end position="198"/>
    </location>
</feature>
<dbReference type="CDD" id="cd03443">
    <property type="entry name" value="PaaI_thioesterase"/>
    <property type="match status" value="1"/>
</dbReference>
<dbReference type="InterPro" id="IPR052365">
    <property type="entry name" value="THEM4/THEM5_acyl-CoA_thioest"/>
</dbReference>
<evidence type="ECO:0000256" key="9">
    <source>
        <dbReference type="ARBA" id="ARBA00022946"/>
    </source>
</evidence>
<evidence type="ECO:0000256" key="5">
    <source>
        <dbReference type="ARBA" id="ARBA00022490"/>
    </source>
</evidence>
<keyword evidence="10" id="KW-0443">Lipid metabolism</keyword>
<dbReference type="Pfam" id="PF20859">
    <property type="entry name" value="RHA1_ro05818_N"/>
    <property type="match status" value="1"/>
</dbReference>
<keyword evidence="11" id="KW-0472">Membrane</keyword>
<evidence type="ECO:0000256" key="23">
    <source>
        <dbReference type="ARBA" id="ARBA00048180"/>
    </source>
</evidence>
<keyword evidence="6" id="KW-0053">Apoptosis</keyword>
<dbReference type="RefSeq" id="WP_343994249.1">
    <property type="nucleotide sequence ID" value="NZ_BAAALG010000009.1"/>
</dbReference>
<dbReference type="PANTHER" id="PTHR12418">
    <property type="entry name" value="ACYL-COENZYME A THIOESTERASE THEM4"/>
    <property type="match status" value="1"/>
</dbReference>
<dbReference type="EC" id="3.1.2.2" evidence="16"/>
<evidence type="ECO:0000256" key="10">
    <source>
        <dbReference type="ARBA" id="ARBA00023098"/>
    </source>
</evidence>
<keyword evidence="5" id="KW-0963">Cytoplasm</keyword>
<comment type="catalytic activity">
    <reaction evidence="20">
        <text>hexadecanoyl-CoA + H2O = hexadecanoate + CoA + H(+)</text>
        <dbReference type="Rhea" id="RHEA:16645"/>
        <dbReference type="ChEBI" id="CHEBI:7896"/>
        <dbReference type="ChEBI" id="CHEBI:15377"/>
        <dbReference type="ChEBI" id="CHEBI:15378"/>
        <dbReference type="ChEBI" id="CHEBI:57287"/>
        <dbReference type="ChEBI" id="CHEBI:57379"/>
        <dbReference type="EC" id="3.1.2.2"/>
    </reaction>
    <physiologicalReaction direction="left-to-right" evidence="20">
        <dbReference type="Rhea" id="RHEA:16646"/>
    </physiologicalReaction>
</comment>
<evidence type="ECO:0000256" key="20">
    <source>
        <dbReference type="ARBA" id="ARBA00047734"/>
    </source>
</evidence>
<sequence>MAETVEYEVVTQAGAGRDAGSGEPVLMSARASEGGLDAAAAAARRLVDALVRLGDSTDYDTDALATRINAIAAEVEDALPDEAARLVEMWQQEGPNRHDLVTGPQNPIAPPLVVHGQPDGSVEASTTLPIAYQGQPRMAHGGISALLLDHTLGMANGWAGRGGMTARLTLNFKRPVPLGEPITIRAKQESVDGRKLYTQGVLSVDGEPCVTAEALFIAGHLPRPTAD</sequence>
<comment type="catalytic activity">
    <reaction evidence="14">
        <text>(9Z)-octadecenoyl-CoA + H2O = (9Z)-octadecenoate + CoA + H(+)</text>
        <dbReference type="Rhea" id="RHEA:40139"/>
        <dbReference type="ChEBI" id="CHEBI:15377"/>
        <dbReference type="ChEBI" id="CHEBI:15378"/>
        <dbReference type="ChEBI" id="CHEBI:30823"/>
        <dbReference type="ChEBI" id="CHEBI:57287"/>
        <dbReference type="ChEBI" id="CHEBI:57387"/>
    </reaction>
    <physiologicalReaction direction="left-to-right" evidence="14">
        <dbReference type="Rhea" id="RHEA:40140"/>
    </physiologicalReaction>
</comment>
<evidence type="ECO:0000256" key="1">
    <source>
        <dbReference type="ARBA" id="ARBA00004170"/>
    </source>
</evidence>
<evidence type="ECO:0000256" key="22">
    <source>
        <dbReference type="ARBA" id="ARBA00048074"/>
    </source>
</evidence>
<evidence type="ECO:0000256" key="6">
    <source>
        <dbReference type="ARBA" id="ARBA00022703"/>
    </source>
</evidence>
<protein>
    <recommendedName>
        <fullName evidence="17">Acyl-coenzyme A thioesterase THEM4</fullName>
        <ecNumber evidence="16">3.1.2.2</ecNumber>
    </recommendedName>
    <alternativeName>
        <fullName evidence="18">Thioesterase superfamily member 4</fullName>
    </alternativeName>
</protein>
<evidence type="ECO:0000256" key="16">
    <source>
        <dbReference type="ARBA" id="ARBA00038848"/>
    </source>
</evidence>
<dbReference type="Proteomes" id="UP001501581">
    <property type="component" value="Unassembled WGS sequence"/>
</dbReference>
<evidence type="ECO:0000256" key="12">
    <source>
        <dbReference type="ARBA" id="ARBA00023273"/>
    </source>
</evidence>
<keyword evidence="12" id="KW-0966">Cell projection</keyword>
<keyword evidence="27" id="KW-1185">Reference proteome</keyword>
<dbReference type="PANTHER" id="PTHR12418:SF19">
    <property type="entry name" value="ACYL-COENZYME A THIOESTERASE THEM4"/>
    <property type="match status" value="1"/>
</dbReference>
<evidence type="ECO:0000256" key="21">
    <source>
        <dbReference type="ARBA" id="ARBA00047969"/>
    </source>
</evidence>
<dbReference type="Pfam" id="PF03061">
    <property type="entry name" value="4HBT"/>
    <property type="match status" value="1"/>
</dbReference>
<evidence type="ECO:0000256" key="13">
    <source>
        <dbReference type="ARBA" id="ARBA00035852"/>
    </source>
</evidence>
<evidence type="ECO:0000256" key="3">
    <source>
        <dbReference type="ARBA" id="ARBA00004632"/>
    </source>
</evidence>
<dbReference type="InterPro" id="IPR006683">
    <property type="entry name" value="Thioestr_dom"/>
</dbReference>
<evidence type="ECO:0000256" key="19">
    <source>
        <dbReference type="ARBA" id="ARBA00047588"/>
    </source>
</evidence>
<evidence type="ECO:0000256" key="7">
    <source>
        <dbReference type="ARBA" id="ARBA00022801"/>
    </source>
</evidence>
<evidence type="ECO:0000256" key="14">
    <source>
        <dbReference type="ARBA" id="ARBA00037002"/>
    </source>
</evidence>
<keyword evidence="9" id="KW-0809">Transit peptide</keyword>
<dbReference type="EMBL" id="BAAALG010000009">
    <property type="protein sequence ID" value="GAA1102793.1"/>
    <property type="molecule type" value="Genomic_DNA"/>
</dbReference>
<evidence type="ECO:0000256" key="18">
    <source>
        <dbReference type="ARBA" id="ARBA00043210"/>
    </source>
</evidence>
<reference evidence="27" key="1">
    <citation type="journal article" date="2019" name="Int. J. Syst. Evol. Microbiol.">
        <title>The Global Catalogue of Microorganisms (GCM) 10K type strain sequencing project: providing services to taxonomists for standard genome sequencing and annotation.</title>
        <authorList>
            <consortium name="The Broad Institute Genomics Platform"/>
            <consortium name="The Broad Institute Genome Sequencing Center for Infectious Disease"/>
            <person name="Wu L."/>
            <person name="Ma J."/>
        </authorList>
    </citation>
    <scope>NUCLEOTIDE SEQUENCE [LARGE SCALE GENOMIC DNA]</scope>
    <source>
        <strain evidence="27">JCM 13008</strain>
    </source>
</reference>
<evidence type="ECO:0000256" key="4">
    <source>
        <dbReference type="ARBA" id="ARBA00022475"/>
    </source>
</evidence>
<dbReference type="Gene3D" id="3.10.129.10">
    <property type="entry name" value="Hotdog Thioesterase"/>
    <property type="match status" value="1"/>
</dbReference>
<evidence type="ECO:0000256" key="2">
    <source>
        <dbReference type="ARBA" id="ARBA00004496"/>
    </source>
</evidence>
<comment type="catalytic activity">
    <reaction evidence="21">
        <text>decanoyl-CoA + H2O = decanoate + CoA + H(+)</text>
        <dbReference type="Rhea" id="RHEA:40059"/>
        <dbReference type="ChEBI" id="CHEBI:15377"/>
        <dbReference type="ChEBI" id="CHEBI:15378"/>
        <dbReference type="ChEBI" id="CHEBI:27689"/>
        <dbReference type="ChEBI" id="CHEBI:57287"/>
        <dbReference type="ChEBI" id="CHEBI:61430"/>
    </reaction>
    <physiologicalReaction direction="left-to-right" evidence="21">
        <dbReference type="Rhea" id="RHEA:40060"/>
    </physiologicalReaction>
</comment>
<comment type="catalytic activity">
    <reaction evidence="19">
        <text>octanoyl-CoA + H2O = octanoate + CoA + H(+)</text>
        <dbReference type="Rhea" id="RHEA:30143"/>
        <dbReference type="ChEBI" id="CHEBI:15377"/>
        <dbReference type="ChEBI" id="CHEBI:15378"/>
        <dbReference type="ChEBI" id="CHEBI:25646"/>
        <dbReference type="ChEBI" id="CHEBI:57287"/>
        <dbReference type="ChEBI" id="CHEBI:57386"/>
    </reaction>
    <physiologicalReaction direction="left-to-right" evidence="19">
        <dbReference type="Rhea" id="RHEA:30144"/>
    </physiologicalReaction>
</comment>
<gene>
    <name evidence="26" type="ORF">GCM10009668_21750</name>
</gene>
<evidence type="ECO:0000259" key="24">
    <source>
        <dbReference type="Pfam" id="PF03061"/>
    </source>
</evidence>
<comment type="catalytic activity">
    <reaction evidence="22">
        <text>dodecanoyl-CoA + H2O = dodecanoate + CoA + H(+)</text>
        <dbReference type="Rhea" id="RHEA:30135"/>
        <dbReference type="ChEBI" id="CHEBI:15377"/>
        <dbReference type="ChEBI" id="CHEBI:15378"/>
        <dbReference type="ChEBI" id="CHEBI:18262"/>
        <dbReference type="ChEBI" id="CHEBI:57287"/>
        <dbReference type="ChEBI" id="CHEBI:57375"/>
    </reaction>
    <physiologicalReaction direction="left-to-right" evidence="22">
        <dbReference type="Rhea" id="RHEA:30136"/>
    </physiologicalReaction>
</comment>
<comment type="caution">
    <text evidence="26">The sequence shown here is derived from an EMBL/GenBank/DDBJ whole genome shotgun (WGS) entry which is preliminary data.</text>
</comment>
<keyword evidence="8" id="KW-0276">Fatty acid metabolism</keyword>
<comment type="similarity">
    <text evidence="15">Belongs to the THEM4/THEM5 thioesterase family.</text>
</comment>
<evidence type="ECO:0000313" key="26">
    <source>
        <dbReference type="EMBL" id="GAA1102793.1"/>
    </source>
</evidence>
<evidence type="ECO:0000259" key="25">
    <source>
        <dbReference type="Pfam" id="PF20859"/>
    </source>
</evidence>
<keyword evidence="4" id="KW-1003">Cell membrane</keyword>
<organism evidence="26 27">
    <name type="scientific">Nocardioides dubius</name>
    <dbReference type="NCBI Taxonomy" id="317019"/>
    <lineage>
        <taxon>Bacteria</taxon>
        <taxon>Bacillati</taxon>
        <taxon>Actinomycetota</taxon>
        <taxon>Actinomycetes</taxon>
        <taxon>Propionibacteriales</taxon>
        <taxon>Nocardioidaceae</taxon>
        <taxon>Nocardioides</taxon>
    </lineage>
</organism>
<evidence type="ECO:0000256" key="11">
    <source>
        <dbReference type="ARBA" id="ARBA00023136"/>
    </source>
</evidence>
<comment type="subcellular location">
    <subcellularLocation>
        <location evidence="3">Cell projection</location>
        <location evidence="3">Ruffle membrane</location>
    </subcellularLocation>
    <subcellularLocation>
        <location evidence="2">Cytoplasm</location>
    </subcellularLocation>
    <subcellularLocation>
        <location evidence="1">Membrane</location>
        <topology evidence="1">Peripheral membrane protein</topology>
    </subcellularLocation>
</comment>
<evidence type="ECO:0000256" key="15">
    <source>
        <dbReference type="ARBA" id="ARBA00038456"/>
    </source>
</evidence>
<dbReference type="SUPFAM" id="SSF54637">
    <property type="entry name" value="Thioesterase/thiol ester dehydrase-isomerase"/>
    <property type="match status" value="1"/>
</dbReference>
<dbReference type="InterPro" id="IPR029069">
    <property type="entry name" value="HotDog_dom_sf"/>
</dbReference>